<proteinExistence type="predicted"/>
<evidence type="ECO:0000313" key="3">
    <source>
        <dbReference type="Proteomes" id="UP001163828"/>
    </source>
</evidence>
<evidence type="ECO:0000313" key="2">
    <source>
        <dbReference type="EMBL" id="KAJ3996117.1"/>
    </source>
</evidence>
<keyword evidence="1" id="KW-0732">Signal</keyword>
<feature type="chain" id="PRO_5045279548" evidence="1">
    <location>
        <begin position="19"/>
        <end position="95"/>
    </location>
</feature>
<organism evidence="2 3">
    <name type="scientific">Lentinula boryana</name>
    <dbReference type="NCBI Taxonomy" id="40481"/>
    <lineage>
        <taxon>Eukaryota</taxon>
        <taxon>Fungi</taxon>
        <taxon>Dikarya</taxon>
        <taxon>Basidiomycota</taxon>
        <taxon>Agaricomycotina</taxon>
        <taxon>Agaricomycetes</taxon>
        <taxon>Agaricomycetidae</taxon>
        <taxon>Agaricales</taxon>
        <taxon>Marasmiineae</taxon>
        <taxon>Omphalotaceae</taxon>
        <taxon>Lentinula</taxon>
    </lineage>
</organism>
<dbReference type="Proteomes" id="UP001163828">
    <property type="component" value="Unassembled WGS sequence"/>
</dbReference>
<accession>A0ABQ8QC53</accession>
<sequence length="95" mass="10925">MLGVRHVIVLLPLPLAHTAFFNTKMADFLNSKLPYPVENLYLNKGAEDYNLCLSQLHTLRDISSLSHYKNHRPSLIFHFRTKTLQCRSNSAAAHY</sequence>
<keyword evidence="3" id="KW-1185">Reference proteome</keyword>
<name>A0ABQ8QC53_9AGAR</name>
<gene>
    <name evidence="2" type="ORF">F5050DRAFT_169015</name>
</gene>
<reference evidence="2" key="1">
    <citation type="submission" date="2022-08" db="EMBL/GenBank/DDBJ databases">
        <authorList>
            <consortium name="DOE Joint Genome Institute"/>
            <person name="Min B."/>
            <person name="Riley R."/>
            <person name="Sierra-Patev S."/>
            <person name="Naranjo-Ortiz M."/>
            <person name="Looney B."/>
            <person name="Konkel Z."/>
            <person name="Slot J.C."/>
            <person name="Sakamoto Y."/>
            <person name="Steenwyk J.L."/>
            <person name="Rokas A."/>
            <person name="Carro J."/>
            <person name="Camarero S."/>
            <person name="Ferreira P."/>
            <person name="Molpeceres G."/>
            <person name="Ruiz-Duenas F.J."/>
            <person name="Serrano A."/>
            <person name="Henrissat B."/>
            <person name="Drula E."/>
            <person name="Hughes K.W."/>
            <person name="Mata J.L."/>
            <person name="Ishikawa N.K."/>
            <person name="Vargas-Isla R."/>
            <person name="Ushijima S."/>
            <person name="Smith C.A."/>
            <person name="Ahrendt S."/>
            <person name="Andreopoulos W."/>
            <person name="He G."/>
            <person name="Labutti K."/>
            <person name="Lipzen A."/>
            <person name="Ng V."/>
            <person name="Sandor L."/>
            <person name="Barry K."/>
            <person name="Martinez A.T."/>
            <person name="Xiao Y."/>
            <person name="Gibbons J.G."/>
            <person name="Terashima K."/>
            <person name="Hibbett D.S."/>
            <person name="Grigoriev I.V."/>
        </authorList>
    </citation>
    <scope>NUCLEOTIDE SEQUENCE</scope>
    <source>
        <strain evidence="2">TFB10827</strain>
    </source>
</reference>
<evidence type="ECO:0000256" key="1">
    <source>
        <dbReference type="SAM" id="SignalP"/>
    </source>
</evidence>
<protein>
    <submittedName>
        <fullName evidence="2">Uncharacterized protein</fullName>
    </submittedName>
</protein>
<feature type="signal peptide" evidence="1">
    <location>
        <begin position="1"/>
        <end position="18"/>
    </location>
</feature>
<comment type="caution">
    <text evidence="2">The sequence shown here is derived from an EMBL/GenBank/DDBJ whole genome shotgun (WGS) entry which is preliminary data.</text>
</comment>
<dbReference type="EMBL" id="MU790625">
    <property type="protein sequence ID" value="KAJ3996117.1"/>
    <property type="molecule type" value="Genomic_DNA"/>
</dbReference>